<reference evidence="6 7" key="1">
    <citation type="submission" date="2020-06" db="EMBL/GenBank/DDBJ databases">
        <title>Schlegella sp. ID0723 isolated from air conditioner.</title>
        <authorList>
            <person name="Kim D.Y."/>
            <person name="Kim D.-U."/>
        </authorList>
    </citation>
    <scope>NUCLEOTIDE SEQUENCE [LARGE SCALE GENOMIC DNA]</scope>
    <source>
        <strain evidence="6 7">ID0723</strain>
    </source>
</reference>
<keyword evidence="3" id="KW-0964">Secreted</keyword>
<evidence type="ECO:0000256" key="1">
    <source>
        <dbReference type="ARBA" id="ARBA00005709"/>
    </source>
</evidence>
<dbReference type="InterPro" id="IPR042187">
    <property type="entry name" value="Flagellin_C_sub2"/>
</dbReference>
<dbReference type="GO" id="GO:0009288">
    <property type="term" value="C:bacterial-type flagellum"/>
    <property type="evidence" value="ECO:0007669"/>
    <property type="project" value="UniProtKB-SubCell"/>
</dbReference>
<dbReference type="GO" id="GO:0005198">
    <property type="term" value="F:structural molecule activity"/>
    <property type="evidence" value="ECO:0007669"/>
    <property type="project" value="UniProtKB-UniRule"/>
</dbReference>
<evidence type="ECO:0000313" key="7">
    <source>
        <dbReference type="Proteomes" id="UP000529637"/>
    </source>
</evidence>
<dbReference type="EMBL" id="JABWMJ010000001">
    <property type="protein sequence ID" value="NUZ04238.1"/>
    <property type="molecule type" value="Genomic_DNA"/>
</dbReference>
<dbReference type="RefSeq" id="WP_176065036.1">
    <property type="nucleotide sequence ID" value="NZ_JABWMJ010000001.1"/>
</dbReference>
<keyword evidence="6" id="KW-0966">Cell projection</keyword>
<dbReference type="GO" id="GO:0005576">
    <property type="term" value="C:extracellular region"/>
    <property type="evidence" value="ECO:0007669"/>
    <property type="project" value="UniProtKB-SubCell"/>
</dbReference>
<evidence type="ECO:0000313" key="6">
    <source>
        <dbReference type="EMBL" id="NUZ04238.1"/>
    </source>
</evidence>
<accession>A0A7Y6NJC2</accession>
<dbReference type="Gene3D" id="2.170.280.10">
    <property type="entry name" value="f41 fragment of flagellin, middle domain"/>
    <property type="match status" value="1"/>
</dbReference>
<dbReference type="Pfam" id="PF00669">
    <property type="entry name" value="Flagellin_N"/>
    <property type="match status" value="1"/>
</dbReference>
<comment type="caution">
    <text evidence="6">The sequence shown here is derived from an EMBL/GenBank/DDBJ whole genome shotgun (WGS) entry which is preliminary data.</text>
</comment>
<dbReference type="Gene3D" id="2.30.220.10">
    <property type="entry name" value="f41 fragment of flagellin, C-terminal domain"/>
    <property type="match status" value="1"/>
</dbReference>
<dbReference type="PANTHER" id="PTHR42792">
    <property type="entry name" value="FLAGELLIN"/>
    <property type="match status" value="1"/>
</dbReference>
<feature type="domain" description="Flagellin C-terminal" evidence="5">
    <location>
        <begin position="390"/>
        <end position="474"/>
    </location>
</feature>
<dbReference type="AlphaFoldDB" id="A0A7Y6NJC2"/>
<dbReference type="Proteomes" id="UP000529637">
    <property type="component" value="Unassembled WGS sequence"/>
</dbReference>
<dbReference type="PANTHER" id="PTHR42792:SF2">
    <property type="entry name" value="FLAGELLIN"/>
    <property type="match status" value="1"/>
</dbReference>
<keyword evidence="6" id="KW-0282">Flagellum</keyword>
<organism evidence="6 7">
    <name type="scientific">Piscinibacter koreensis</name>
    <dbReference type="NCBI Taxonomy" id="2742824"/>
    <lineage>
        <taxon>Bacteria</taxon>
        <taxon>Pseudomonadati</taxon>
        <taxon>Pseudomonadota</taxon>
        <taxon>Betaproteobacteria</taxon>
        <taxon>Burkholderiales</taxon>
        <taxon>Sphaerotilaceae</taxon>
        <taxon>Piscinibacter</taxon>
    </lineage>
</organism>
<comment type="subcellular location">
    <subcellularLocation>
        <location evidence="3">Secreted</location>
    </subcellularLocation>
    <subcellularLocation>
        <location evidence="3">Bacterial flagellum</location>
    </subcellularLocation>
</comment>
<keyword evidence="2 3" id="KW-0975">Bacterial flagellum</keyword>
<dbReference type="InterPro" id="IPR001029">
    <property type="entry name" value="Flagellin_N"/>
</dbReference>
<comment type="function">
    <text evidence="3">Flagellin is the subunit protein which polymerizes to form the filaments of bacterial flagella.</text>
</comment>
<dbReference type="InterPro" id="IPR046358">
    <property type="entry name" value="Flagellin_C"/>
</dbReference>
<protein>
    <recommendedName>
        <fullName evidence="3">Flagellin</fullName>
    </recommendedName>
</protein>
<keyword evidence="7" id="KW-1185">Reference proteome</keyword>
<feature type="domain" description="Flagellin N-terminal" evidence="4">
    <location>
        <begin position="6"/>
        <end position="142"/>
    </location>
</feature>
<keyword evidence="6" id="KW-0969">Cilium</keyword>
<dbReference type="PRINTS" id="PR00207">
    <property type="entry name" value="FLAGELLIN"/>
</dbReference>
<dbReference type="Pfam" id="PF00700">
    <property type="entry name" value="Flagellin_C"/>
    <property type="match status" value="1"/>
</dbReference>
<dbReference type="InterPro" id="IPR001492">
    <property type="entry name" value="Flagellin"/>
</dbReference>
<dbReference type="Gene3D" id="6.10.10.10">
    <property type="entry name" value="Flagellar export chaperone, C-terminal domain"/>
    <property type="match status" value="1"/>
</dbReference>
<name>A0A7Y6NJC2_9BURK</name>
<sequence length="475" mass="47547">MPSILNANPASLGARLSTERTQATLAASIERLSTGLRINGAKDDAAGLAIAERLTAQARGIGQAARNANDAISLLQTADGALASVSGNLQRVRELAVQAANGTHSSTDRAALQREVAELVGEIDRVATQTTFNGTRILDGSFAGQSFQIGANAKETIAVQGLANLRAGALGTYEGLALKNQAVGPAGNPAQSLYVYAENVLLHAGPREYDAKAVAASVNTLGVRGLAVTANATTVAAGVSSSGASAAGTATFTINGVPIALAGSADAAGLSANRSGAVAAINAASTATGVTASDTGSGISLSAADGRNIVTGYVPGSFTGSSVADFGLAATGSTAGTINIDYEAPTASPGWLGVLHLGGGVWMIPMTSSTGTPLSKVDVSTVDGANDALASIDRALRKVDASRAALGAAQNRFESTVRSLGTAEQNLVASRGRVQDADFALETANLSRAQVLQAAGTAMLTQANQLPQQVLQLLR</sequence>
<evidence type="ECO:0000259" key="4">
    <source>
        <dbReference type="Pfam" id="PF00669"/>
    </source>
</evidence>
<proteinExistence type="inferred from homology"/>
<evidence type="ECO:0000256" key="2">
    <source>
        <dbReference type="ARBA" id="ARBA00023143"/>
    </source>
</evidence>
<evidence type="ECO:0000256" key="3">
    <source>
        <dbReference type="RuleBase" id="RU362073"/>
    </source>
</evidence>
<evidence type="ECO:0000259" key="5">
    <source>
        <dbReference type="Pfam" id="PF00700"/>
    </source>
</evidence>
<dbReference type="SUPFAM" id="SSF64518">
    <property type="entry name" value="Phase 1 flagellin"/>
    <property type="match status" value="1"/>
</dbReference>
<dbReference type="Gene3D" id="1.20.1330.10">
    <property type="entry name" value="f41 fragment of flagellin, N-terminal domain"/>
    <property type="match status" value="1"/>
</dbReference>
<gene>
    <name evidence="6" type="ORF">HQN59_00545</name>
</gene>
<comment type="similarity">
    <text evidence="1 3">Belongs to the bacterial flagellin family.</text>
</comment>